<evidence type="ECO:0000313" key="2">
    <source>
        <dbReference type="EMBL" id="CAE8719315.1"/>
    </source>
</evidence>
<sequence length="436" mass="49479">MDFAGVAPRFRIYRKRRRLAQDDISPVLDVVISLSTGSQCEVSKVHASILCCVPYFEAYLARWSPDQQLSYTLPPGLDFADWKTFIKWLYNGKVLDGCCNTGCCNIRSAIAIYSLVDSLSFAVDDQLSLDFLEDICHCVRTAEDIDILRTSASSASRAKLSLLAEEFERETRLVVRRLAERLVKEPADPNHDLAQDHAEDFVNSVELKIELLRQALCRRAQLGMRRRDVNTVLKVLSDHALTLVHNHCVGLSPHVVQVWTMIEGNIDTHKAWTKARSLVHNLCIQIHRSKQWRDGSDSDHEIAKTVNPRELPELCKRFVLLSVELAAKNIIPCSPDVLGAVEEIDRQDFPQEQPSYWLFRRAVTPALATITSRLDLVELLLPHLCRLRCHTECLVPHLQVAPLAVAKKVALHMIASRQIEPCSDLYQLFHDRGLVR</sequence>
<dbReference type="InterPro" id="IPR000210">
    <property type="entry name" value="BTB/POZ_dom"/>
</dbReference>
<dbReference type="EMBL" id="CAJNNW010033512">
    <property type="protein sequence ID" value="CAE8719315.1"/>
    <property type="molecule type" value="Genomic_DNA"/>
</dbReference>
<feature type="domain" description="BTB" evidence="1">
    <location>
        <begin position="28"/>
        <end position="94"/>
    </location>
</feature>
<name>A0A813LAQ3_POLGL</name>
<evidence type="ECO:0000259" key="1">
    <source>
        <dbReference type="PROSITE" id="PS50097"/>
    </source>
</evidence>
<organism evidence="2 3">
    <name type="scientific">Polarella glacialis</name>
    <name type="common">Dinoflagellate</name>
    <dbReference type="NCBI Taxonomy" id="89957"/>
    <lineage>
        <taxon>Eukaryota</taxon>
        <taxon>Sar</taxon>
        <taxon>Alveolata</taxon>
        <taxon>Dinophyceae</taxon>
        <taxon>Suessiales</taxon>
        <taxon>Suessiaceae</taxon>
        <taxon>Polarella</taxon>
    </lineage>
</organism>
<gene>
    <name evidence="2" type="ORF">PGLA2088_LOCUS40579</name>
</gene>
<proteinExistence type="predicted"/>
<accession>A0A813LAQ3</accession>
<dbReference type="AlphaFoldDB" id="A0A813LAQ3"/>
<reference evidence="2" key="1">
    <citation type="submission" date="2021-02" db="EMBL/GenBank/DDBJ databases">
        <authorList>
            <person name="Dougan E. K."/>
            <person name="Rhodes N."/>
            <person name="Thang M."/>
            <person name="Chan C."/>
        </authorList>
    </citation>
    <scope>NUCLEOTIDE SEQUENCE</scope>
</reference>
<dbReference type="Proteomes" id="UP000626109">
    <property type="component" value="Unassembled WGS sequence"/>
</dbReference>
<comment type="caution">
    <text evidence="2">The sequence shown here is derived from an EMBL/GenBank/DDBJ whole genome shotgun (WGS) entry which is preliminary data.</text>
</comment>
<protein>
    <recommendedName>
        <fullName evidence="1">BTB domain-containing protein</fullName>
    </recommendedName>
</protein>
<evidence type="ECO:0000313" key="3">
    <source>
        <dbReference type="Proteomes" id="UP000626109"/>
    </source>
</evidence>
<dbReference type="PROSITE" id="PS50097">
    <property type="entry name" value="BTB"/>
    <property type="match status" value="1"/>
</dbReference>